<keyword evidence="3" id="KW-1185">Reference proteome</keyword>
<dbReference type="Proteomes" id="UP001648503">
    <property type="component" value="Unassembled WGS sequence"/>
</dbReference>
<sequence>MTALLARLTSLCSSQNIPPSLPSLLEYNDLISYGCLHWNALPSSPMLVHAIFVTFNEKSPFGSTPNPIQMHTAVSKSLGFLMAQCREGASLQATSQQSRLATRVIVKPAPFPTDPISNKHQSRFVVPLRAIAVVLFENSVYCTELHDELMELLVPIAQTSTHLNSRRLAIICLGNICAKAGTRLLPFLRTACSALVNIVLGASAAHPHILTQALRSLQIIFNENKLVACEAASVLCPALSSFMGSSASEKFTWKAAGGQEPWRKPIDSDSEISDSDSLGPRQFRLFDTKLRIAALQLLALLAKSCPKQVFPHLSSIIISSEDPTCVPLVDSIVLSLDPKLRIAASATLSTLFDNAKPFFALAAHSETKQVSFTPLSQRLANNIYAINSSLLAKIVTESQPFTLCLLLQTLTSLVRCTPYTRLAHDFRAEILTRLDFLILHTDLAVRARAVECFSALLDTTQDLESDPSINIFLDATPGFLLKCCEYATSSDLLLRIAALEGCCTVARTHPILFSRLWDVALGDVILRARQDMDTATRLASVKILEQFANSCCTKQLPSKDIPPNWWQTVSLMVAGPLVLDRMFAVRAMALNIIGQIPFSEMGDLKTRTCEMCWQASERLINDEHSDVRSAAWGALGVLLGEASQYQDISHLQHLSSLIVVCGNSETNVATKVRAAWTLGNLAEALGTRFETVGDSAVVMNPGQICLLLKTANSFTADNEKCRANGVRAISSVAKLIFESKQVDAIVLQILMAESTRLAIKTSQSGSFKARWNACYCLGILLSSPYKDCNEMAWRTPIFNALVHAATGCSNFKVKISAITAMRSANRLDAEVNSLPLTAMTGIAIPSSIPTPPTHHLRLCLDAILNTLDTMDESRYTTSGVRNST</sequence>
<organism evidence="2 3">
    <name type="scientific">Batrachochytrium salamandrivorans</name>
    <dbReference type="NCBI Taxonomy" id="1357716"/>
    <lineage>
        <taxon>Eukaryota</taxon>
        <taxon>Fungi</taxon>
        <taxon>Fungi incertae sedis</taxon>
        <taxon>Chytridiomycota</taxon>
        <taxon>Chytridiomycota incertae sedis</taxon>
        <taxon>Chytridiomycetes</taxon>
        <taxon>Rhizophydiales</taxon>
        <taxon>Rhizophydiales incertae sedis</taxon>
        <taxon>Batrachochytrium</taxon>
    </lineage>
</organism>
<reference evidence="2 3" key="1">
    <citation type="submission" date="2021-02" db="EMBL/GenBank/DDBJ databases">
        <title>Variation within the Batrachochytrium salamandrivorans European outbreak.</title>
        <authorList>
            <person name="Kelly M."/>
            <person name="Pasmans F."/>
            <person name="Shea T.P."/>
            <person name="Munoz J.F."/>
            <person name="Carranza S."/>
            <person name="Cuomo C.A."/>
            <person name="Martel A."/>
        </authorList>
    </citation>
    <scope>NUCLEOTIDE SEQUENCE [LARGE SCALE GENOMIC DNA]</scope>
    <source>
        <strain evidence="2 3">AMFP18/2</strain>
    </source>
</reference>
<accession>A0ABQ8F9U5</accession>
<protein>
    <recommendedName>
        <fullName evidence="1">DUF4042 domain-containing protein</fullName>
    </recommendedName>
</protein>
<proteinExistence type="predicted"/>
<dbReference type="PANTHER" id="PTHR13366:SF0">
    <property type="entry name" value="HEAT REPEAT-CONTAINING PROTEIN 6"/>
    <property type="match status" value="1"/>
</dbReference>
<dbReference type="SUPFAM" id="SSF48371">
    <property type="entry name" value="ARM repeat"/>
    <property type="match status" value="2"/>
</dbReference>
<dbReference type="PANTHER" id="PTHR13366">
    <property type="entry name" value="MALARIA ANTIGEN-RELATED"/>
    <property type="match status" value="1"/>
</dbReference>
<feature type="domain" description="DUF4042" evidence="1">
    <location>
        <begin position="289"/>
        <end position="461"/>
    </location>
</feature>
<comment type="caution">
    <text evidence="2">The sequence shown here is derived from an EMBL/GenBank/DDBJ whole genome shotgun (WGS) entry which is preliminary data.</text>
</comment>
<dbReference type="InterPro" id="IPR025283">
    <property type="entry name" value="DUF4042"/>
</dbReference>
<evidence type="ECO:0000313" key="2">
    <source>
        <dbReference type="EMBL" id="KAH6594626.1"/>
    </source>
</evidence>
<name>A0ABQ8F9U5_9FUNG</name>
<dbReference type="InterPro" id="IPR052107">
    <property type="entry name" value="HEAT6"/>
</dbReference>
<evidence type="ECO:0000313" key="3">
    <source>
        <dbReference type="Proteomes" id="UP001648503"/>
    </source>
</evidence>
<evidence type="ECO:0000259" key="1">
    <source>
        <dbReference type="Pfam" id="PF13251"/>
    </source>
</evidence>
<dbReference type="InterPro" id="IPR011989">
    <property type="entry name" value="ARM-like"/>
</dbReference>
<dbReference type="InterPro" id="IPR016024">
    <property type="entry name" value="ARM-type_fold"/>
</dbReference>
<dbReference type="Gene3D" id="1.25.10.10">
    <property type="entry name" value="Leucine-rich Repeat Variant"/>
    <property type="match status" value="3"/>
</dbReference>
<gene>
    <name evidence="2" type="ORF">BASA50_006576</name>
</gene>
<dbReference type="Pfam" id="PF13251">
    <property type="entry name" value="DUF4042"/>
    <property type="match status" value="1"/>
</dbReference>
<dbReference type="EMBL" id="JAFCIX010000332">
    <property type="protein sequence ID" value="KAH6594626.1"/>
    <property type="molecule type" value="Genomic_DNA"/>
</dbReference>